<reference evidence="2" key="1">
    <citation type="submission" date="2022-10" db="EMBL/GenBank/DDBJ databases">
        <title>Adaptive evolution leads to modifications in subtelomeric GC content in a zoonotic Cryptosporidium species.</title>
        <authorList>
            <person name="Li J."/>
            <person name="Feng Y."/>
            <person name="Xiao L."/>
        </authorList>
    </citation>
    <scope>NUCLEOTIDE SEQUENCE</scope>
    <source>
        <strain evidence="2">25894</strain>
    </source>
</reference>
<evidence type="ECO:0000313" key="2">
    <source>
        <dbReference type="EMBL" id="KAJ1610556.1"/>
    </source>
</evidence>
<dbReference type="Proteomes" id="UP001071777">
    <property type="component" value="Unassembled WGS sequence"/>
</dbReference>
<protein>
    <recommendedName>
        <fullName evidence="4">C2H2-type domain-containing protein</fullName>
    </recommendedName>
</protein>
<evidence type="ECO:0000256" key="1">
    <source>
        <dbReference type="SAM" id="Coils"/>
    </source>
</evidence>
<evidence type="ECO:0000313" key="3">
    <source>
        <dbReference type="Proteomes" id="UP001071777"/>
    </source>
</evidence>
<keyword evidence="3" id="KW-1185">Reference proteome</keyword>
<organism evidence="2 3">
    <name type="scientific">Cryptosporidium canis</name>
    <dbReference type="NCBI Taxonomy" id="195482"/>
    <lineage>
        <taxon>Eukaryota</taxon>
        <taxon>Sar</taxon>
        <taxon>Alveolata</taxon>
        <taxon>Apicomplexa</taxon>
        <taxon>Conoidasida</taxon>
        <taxon>Coccidia</taxon>
        <taxon>Eucoccidiorida</taxon>
        <taxon>Eimeriorina</taxon>
        <taxon>Cryptosporidiidae</taxon>
        <taxon>Cryptosporidium</taxon>
    </lineage>
</organism>
<accession>A0ABQ8P6Z2</accession>
<proteinExistence type="predicted"/>
<name>A0ABQ8P6Z2_9CRYT</name>
<feature type="coiled-coil region" evidence="1">
    <location>
        <begin position="23"/>
        <end position="61"/>
    </location>
</feature>
<comment type="caution">
    <text evidence="2">The sequence shown here is derived from an EMBL/GenBank/DDBJ whole genome shotgun (WGS) entry which is preliminary data.</text>
</comment>
<keyword evidence="1" id="KW-0175">Coiled coil</keyword>
<dbReference type="EMBL" id="JAPCXB010000069">
    <property type="protein sequence ID" value="KAJ1610556.1"/>
    <property type="molecule type" value="Genomic_DNA"/>
</dbReference>
<evidence type="ECO:0008006" key="4">
    <source>
        <dbReference type="Google" id="ProtNLM"/>
    </source>
</evidence>
<sequence length="243" mass="27839">MAKNSSNYRDQNGETPHFYYQRSVTLEQELKELKLRLIQVKNESNRNKEILQNQVEKLVSISRKQEILLVELEQYRQICRTGIAIICRLCGLIIENEDVMQHLTDTHLLEFGVSKTSNLESNHAFLKNQLGNDDIYENKGLKCFEFIMQDAEDAEKIDVNVSISTDNTILIKITGLNDSNKDISLNSFGSLLNLSSQISESYPEIPLPKIMCESSSNAQKFLKYVLKIKSLRESSIVKSFLNL</sequence>
<gene>
    <name evidence="2" type="ORF">OJ252_1856</name>
</gene>